<evidence type="ECO:0000313" key="3">
    <source>
        <dbReference type="Proteomes" id="UP000499080"/>
    </source>
</evidence>
<sequence length="159" mass="18550">TYLRPQENSFFNGHYRYLPIDGVVLRPQENSFFNGHYRYLPIDGVVNNNDLIPLRRRTDKFANVATDLVRYQRNERERVRIAGTRTQRTAELNLQYHRLAFQYNPAVDYSSSRHVVIGQMSHVCTYRQALKFNNESSSFLIHAAIMCNSEAWEGTASCI</sequence>
<reference evidence="1 3" key="1">
    <citation type="journal article" date="2019" name="Sci. Rep.">
        <title>Orb-weaving spider Araneus ventricosus genome elucidates the spidroin gene catalogue.</title>
        <authorList>
            <person name="Kono N."/>
            <person name="Nakamura H."/>
            <person name="Ohtoshi R."/>
            <person name="Moran D.A.P."/>
            <person name="Shinohara A."/>
            <person name="Yoshida Y."/>
            <person name="Fujiwara M."/>
            <person name="Mori M."/>
            <person name="Tomita M."/>
            <person name="Arakawa K."/>
        </authorList>
    </citation>
    <scope>NUCLEOTIDE SEQUENCE [LARGE SCALE GENOMIC DNA]</scope>
</reference>
<dbReference type="EMBL" id="BGPR01083989">
    <property type="protein sequence ID" value="GBL93662.1"/>
    <property type="molecule type" value="Genomic_DNA"/>
</dbReference>
<keyword evidence="3" id="KW-1185">Reference proteome</keyword>
<organism evidence="1 3">
    <name type="scientific">Araneus ventricosus</name>
    <name type="common">Orbweaver spider</name>
    <name type="synonym">Epeira ventricosa</name>
    <dbReference type="NCBI Taxonomy" id="182803"/>
    <lineage>
        <taxon>Eukaryota</taxon>
        <taxon>Metazoa</taxon>
        <taxon>Ecdysozoa</taxon>
        <taxon>Arthropoda</taxon>
        <taxon>Chelicerata</taxon>
        <taxon>Arachnida</taxon>
        <taxon>Araneae</taxon>
        <taxon>Araneomorphae</taxon>
        <taxon>Entelegynae</taxon>
        <taxon>Araneoidea</taxon>
        <taxon>Araneidae</taxon>
        <taxon>Araneus</taxon>
    </lineage>
</organism>
<protein>
    <recommendedName>
        <fullName evidence="4">Helitron helicase-like domain-containing protein</fullName>
    </recommendedName>
</protein>
<gene>
    <name evidence="1" type="ORF">AVEN_15583_1</name>
    <name evidence="2" type="ORF">AVEN_205179_1</name>
</gene>
<evidence type="ECO:0000313" key="1">
    <source>
        <dbReference type="EMBL" id="GBL93633.1"/>
    </source>
</evidence>
<dbReference type="Proteomes" id="UP000499080">
    <property type="component" value="Unassembled WGS sequence"/>
</dbReference>
<evidence type="ECO:0008006" key="4">
    <source>
        <dbReference type="Google" id="ProtNLM"/>
    </source>
</evidence>
<comment type="caution">
    <text evidence="1">The sequence shown here is derived from an EMBL/GenBank/DDBJ whole genome shotgun (WGS) entry which is preliminary data.</text>
</comment>
<dbReference type="AlphaFoldDB" id="A0A4Y2BNW4"/>
<dbReference type="EMBL" id="BGPR01083983">
    <property type="protein sequence ID" value="GBL93633.1"/>
    <property type="molecule type" value="Genomic_DNA"/>
</dbReference>
<feature type="non-terminal residue" evidence="1">
    <location>
        <position position="1"/>
    </location>
</feature>
<accession>A0A4Y2BNW4</accession>
<name>A0A4Y2BNW4_ARAVE</name>
<proteinExistence type="predicted"/>
<evidence type="ECO:0000313" key="2">
    <source>
        <dbReference type="EMBL" id="GBL93662.1"/>
    </source>
</evidence>